<keyword evidence="9" id="KW-0812">Transmembrane</keyword>
<proteinExistence type="inferred from homology"/>
<dbReference type="InterPro" id="IPR011662">
    <property type="entry name" value="Secretin/TonB_short_N"/>
</dbReference>
<keyword evidence="11" id="KW-0675">Receptor</keyword>
<keyword evidence="4" id="KW-0408">Iron</keyword>
<evidence type="ECO:0000313" key="11">
    <source>
        <dbReference type="EMBL" id="AAK22967.1"/>
    </source>
</evidence>
<dbReference type="eggNOG" id="COG1629">
    <property type="taxonomic scope" value="Bacteria"/>
</dbReference>
<dbReference type="eggNOG" id="COG4771">
    <property type="taxonomic scope" value="Bacteria"/>
</dbReference>
<dbReference type="Gene3D" id="3.55.50.30">
    <property type="match status" value="1"/>
</dbReference>
<protein>
    <submittedName>
        <fullName evidence="11">TonB-dependent receptor</fullName>
    </submittedName>
</protein>
<feature type="transmembrane region" description="Helical" evidence="9">
    <location>
        <begin position="71"/>
        <end position="91"/>
    </location>
</feature>
<accession>Q9A9J7</accession>
<evidence type="ECO:0000256" key="2">
    <source>
        <dbReference type="ARBA" id="ARBA00022448"/>
    </source>
</evidence>
<evidence type="ECO:0000256" key="9">
    <source>
        <dbReference type="SAM" id="Phobius"/>
    </source>
</evidence>
<dbReference type="SUPFAM" id="SSF56935">
    <property type="entry name" value="Porins"/>
    <property type="match status" value="1"/>
</dbReference>
<comment type="subcellular location">
    <subcellularLocation>
        <location evidence="1 7">Cell outer membrane</location>
    </subcellularLocation>
</comment>
<evidence type="ECO:0000256" key="3">
    <source>
        <dbReference type="ARBA" id="ARBA00022496"/>
    </source>
</evidence>
<gene>
    <name evidence="11" type="ordered locus">CC_0983</name>
</gene>
<dbReference type="KEGG" id="ccr:CC_0983"/>
<dbReference type="InterPro" id="IPR036942">
    <property type="entry name" value="Beta-barrel_TonB_sf"/>
</dbReference>
<dbReference type="EnsemblBacteria" id="AAK22967">
    <property type="protein sequence ID" value="AAK22967"/>
    <property type="gene ID" value="CC_0983"/>
</dbReference>
<evidence type="ECO:0000256" key="5">
    <source>
        <dbReference type="ARBA" id="ARBA00023136"/>
    </source>
</evidence>
<reference evidence="11 12" key="1">
    <citation type="journal article" date="2001" name="Proc. Natl. Acad. Sci. U.S.A.">
        <title>Complete genome sequence of Caulobacter crescentus.</title>
        <authorList>
            <person name="Nierman W.C."/>
            <person name="Feldblyum T.V."/>
            <person name="Laub M.T."/>
            <person name="Paulsen I.T."/>
            <person name="Nelson K.E."/>
            <person name="Eisen J.A."/>
            <person name="Heidelberg J.F."/>
            <person name="Alley M.R."/>
            <person name="Ohta N."/>
            <person name="Maddock J.R."/>
            <person name="Potocka I."/>
            <person name="Nelson W.C."/>
            <person name="Newton A."/>
            <person name="Stephens C."/>
            <person name="Phadke N.D."/>
            <person name="Ely B."/>
            <person name="DeBoy R.T."/>
            <person name="Dodson R.J."/>
            <person name="Durkin A.S."/>
            <person name="Gwinn M.L."/>
            <person name="Haft D.H."/>
            <person name="Kolonay J.F."/>
            <person name="Smit J."/>
            <person name="Craven M.B."/>
            <person name="Khouri H."/>
            <person name="Shetty J."/>
            <person name="Berry K."/>
            <person name="Utterback T."/>
            <person name="Tran K."/>
            <person name="Wolf A."/>
            <person name="Vamathevan J."/>
            <person name="Ermolaeva M."/>
            <person name="White O."/>
            <person name="Salzberg S.L."/>
            <person name="Venter J.C."/>
            <person name="Shapiro L."/>
            <person name="Fraser C.M."/>
        </authorList>
    </citation>
    <scope>NUCLEOTIDE SEQUENCE [LARGE SCALE GENOMIC DNA]</scope>
    <source>
        <strain evidence="12">ATCC 19089 / CB15</strain>
    </source>
</reference>
<dbReference type="InterPro" id="IPR012910">
    <property type="entry name" value="Plug_dom"/>
</dbReference>
<dbReference type="GO" id="GO:0009279">
    <property type="term" value="C:cell outer membrane"/>
    <property type="evidence" value="ECO:0007669"/>
    <property type="project" value="UniProtKB-SubCell"/>
</dbReference>
<keyword evidence="9" id="KW-1133">Transmembrane helix</keyword>
<feature type="region of interest" description="Disordered" evidence="8">
    <location>
        <begin position="1"/>
        <end position="22"/>
    </location>
</feature>
<dbReference type="PANTHER" id="PTHR47234:SF2">
    <property type="entry name" value="TONB-DEPENDENT RECEPTOR"/>
    <property type="match status" value="1"/>
</dbReference>
<evidence type="ECO:0000313" key="12">
    <source>
        <dbReference type="Proteomes" id="UP000001816"/>
    </source>
</evidence>
<dbReference type="Pfam" id="PF07715">
    <property type="entry name" value="Plug"/>
    <property type="match status" value="1"/>
</dbReference>
<dbReference type="Gene3D" id="2.170.130.10">
    <property type="entry name" value="TonB-dependent receptor, plug domain"/>
    <property type="match status" value="1"/>
</dbReference>
<dbReference type="AlphaFoldDB" id="Q9A9J7"/>
<dbReference type="InterPro" id="IPR000531">
    <property type="entry name" value="Beta-barrel_TonB"/>
</dbReference>
<keyword evidence="12" id="KW-1185">Reference proteome</keyword>
<evidence type="ECO:0000256" key="1">
    <source>
        <dbReference type="ARBA" id="ARBA00004442"/>
    </source>
</evidence>
<keyword evidence="2" id="KW-0813">Transport</keyword>
<keyword evidence="3" id="KW-0406">Ion transport</keyword>
<sequence length="1156" mass="123004">MRAAPGSRLYPRLSPGSGRDDTVRFRQKKVPSALAETRHACVDPSKAVLHGDGGRSRGVHKKMTINTRRRAVRGFLMASAAVMVLAGPALAQDARRTFNIPAGDAVTALQAFAKQSGKQVLFPFEAASGKQTPAVTGDLADADALGRLAKAAGLVVQSDDGKTITLRQAPAERPQSSGAGAGATSEEAQIVEAVIVVGSQIEGARTTGALPVTVVGEQDIIATGAVSGDELFRSIPQAGDVQFQEARTTGNLNDARGDVASLNLRSLGTGNTLALLNGRRAVLAPGTQTENLVPVQTVNTNAFPVAGIRRVEVLLDGAAAIYGTDAVAGVVNTVLDTKFRGLRVEGQVGGSEGTSYREGTFNVKAGTRLEDGTRLTFFGSYTARSRLMASERDYSASEDHRAAMAGTAWANDTAFDNRSTSSPWGAFTLIPATTAPRQNGVALTTTGVFHIEPVSNTAAGCSSATLTGDICIRAGVITGANSRVLRYDENPQRSLKGGLERTNLFSTVEHDFGEITAYGEVGYYHALFTGNREQSAPLSTAPISIAANAYWNPFGPTTLASGAVNPNRLSGLTGVATTGVAMNITNYRPVDAGGRTYTVTDDSYRLLGGLKGDWNGWKWDSALLYSQARTKDMTHNAISNTRFQAALNRTDASAYNPFNGGSLTNYSGADATPNSQDTINSFLINVYRISETSLALADFKVSKKDLFQLPGGDVGFAAGVEVRRETYDDNRDSRLDGTIKYTNTVTGLTYATDVMGASGSPDVSADRTIASAFFELAVPVISPEMNIPFVEEISLQIAARDEHYSDFGNVLKPKGAILWTVGQGLSLRGSVSQSFRAPNLPQFYSEGASVSNTRTDWAACRINTPTAATCPSASTIEIRSGNDNLKPEEVDNASVGFVYQPRFIPVEYGKLTLTTDFWSIRQKGVIGILGGANQIALDWLLRQQGSSNPNVVRDAPVGTNTVGAISAINDTYMNLQPRMVQGVDFSLSYDLDDTAWGDFALNLNVAKLLKFDQSPSATEALLQQAVAAGKLPGVTVTSAGNQIGLGGAPEFRGSASMTWRKDGWGAGAFVNYISEVYDTGSTLTGGEYYQMPPWITVSLYGQYAFKEGRLDGSTVRVGVRNIADKDPPVSSNNFGYYGSLYNATGRYWYMNFSKRF</sequence>
<dbReference type="GO" id="GO:0006826">
    <property type="term" value="P:iron ion transport"/>
    <property type="evidence" value="ECO:0007669"/>
    <property type="project" value="UniProtKB-KW"/>
</dbReference>
<evidence type="ECO:0000259" key="10">
    <source>
        <dbReference type="SMART" id="SM00965"/>
    </source>
</evidence>
<keyword evidence="5 7" id="KW-0472">Membrane</keyword>
<feature type="domain" description="Secretin/TonB short N-terminal" evidence="10">
    <location>
        <begin position="118"/>
        <end position="169"/>
    </location>
</feature>
<dbReference type="PIR" id="C87371">
    <property type="entry name" value="C87371"/>
</dbReference>
<evidence type="ECO:0000256" key="8">
    <source>
        <dbReference type="SAM" id="MobiDB-lite"/>
    </source>
</evidence>
<name>Q9A9J7_CAUVC</name>
<dbReference type="Pfam" id="PF00593">
    <property type="entry name" value="TonB_dep_Rec_b-barrel"/>
    <property type="match status" value="1"/>
</dbReference>
<dbReference type="BioCyc" id="CAULO:CC0983-MONOMER"/>
<keyword evidence="3" id="KW-0410">Iron transport</keyword>
<dbReference type="Proteomes" id="UP000001816">
    <property type="component" value="Chromosome"/>
</dbReference>
<organism evidence="11 12">
    <name type="scientific">Caulobacter vibrioides (strain ATCC 19089 / CIP 103742 / CB 15)</name>
    <name type="common">Caulobacter crescentus</name>
    <dbReference type="NCBI Taxonomy" id="190650"/>
    <lineage>
        <taxon>Bacteria</taxon>
        <taxon>Pseudomonadati</taxon>
        <taxon>Pseudomonadota</taxon>
        <taxon>Alphaproteobacteria</taxon>
        <taxon>Caulobacterales</taxon>
        <taxon>Caulobacteraceae</taxon>
        <taxon>Caulobacter</taxon>
    </lineage>
</organism>
<dbReference type="InterPro" id="IPR037066">
    <property type="entry name" value="Plug_dom_sf"/>
</dbReference>
<keyword evidence="6" id="KW-0998">Cell outer membrane</keyword>
<keyword evidence="7" id="KW-0798">TonB box</keyword>
<dbReference type="PATRIC" id="fig|190650.5.peg.999"/>
<evidence type="ECO:0000256" key="6">
    <source>
        <dbReference type="ARBA" id="ARBA00023237"/>
    </source>
</evidence>
<dbReference type="EMBL" id="AE005673">
    <property type="protein sequence ID" value="AAK22967.1"/>
    <property type="molecule type" value="Genomic_DNA"/>
</dbReference>
<dbReference type="HOGENOM" id="CLU_010745_0_1_5"/>
<dbReference type="SMART" id="SM00965">
    <property type="entry name" value="STN"/>
    <property type="match status" value="1"/>
</dbReference>
<dbReference type="PANTHER" id="PTHR47234">
    <property type="match status" value="1"/>
</dbReference>
<evidence type="ECO:0000256" key="4">
    <source>
        <dbReference type="ARBA" id="ARBA00023004"/>
    </source>
</evidence>
<dbReference type="STRING" id="190650.CC_0983"/>
<evidence type="ECO:0000256" key="7">
    <source>
        <dbReference type="RuleBase" id="RU003357"/>
    </source>
</evidence>
<comment type="similarity">
    <text evidence="7">Belongs to the TonB-dependent receptor family.</text>
</comment>
<dbReference type="Gene3D" id="2.40.170.20">
    <property type="entry name" value="TonB-dependent receptor, beta-barrel domain"/>
    <property type="match status" value="1"/>
</dbReference>